<dbReference type="EC" id="2.1.1.-" evidence="3"/>
<dbReference type="CDD" id="cd02440">
    <property type="entry name" value="AdoMet_MTases"/>
    <property type="match status" value="1"/>
</dbReference>
<comment type="caution">
    <text evidence="3">The sequence shown here is derived from an EMBL/GenBank/DDBJ whole genome shotgun (WGS) entry which is preliminary data.</text>
</comment>
<dbReference type="InterPro" id="IPR029063">
    <property type="entry name" value="SAM-dependent_MTases_sf"/>
</dbReference>
<feature type="domain" description="Methyltransferase type 11" evidence="1">
    <location>
        <begin position="51"/>
        <end position="149"/>
    </location>
</feature>
<dbReference type="STRING" id="1839936.SBU_000707"/>
<keyword evidence="3" id="KW-0489">Methyltransferase</keyword>
<sequence length="221" mass="25215">MEASHRKALVRAFYSERAGSYDNEIKKHPILSSIREEIVRECSLIREGSILDLGCGSGLTAFAIRSKSPGVKIVGIDISDEMVRVAKKRAVLHGNSRLIFLVGDMERIPFKDSTFDLVVCINVIRYLDGLEDAFSDIHRVLKDKGWLILVDGDRNSREINDQVVREEILKKHPLEREFVRCDGWSMLFGQNEIEDGLAYTGFRKVRVESRRMYLIARAMKG</sequence>
<dbReference type="Proteomes" id="UP000185779">
    <property type="component" value="Unassembled WGS sequence"/>
</dbReference>
<dbReference type="InterPro" id="IPR013216">
    <property type="entry name" value="Methyltransf_11"/>
</dbReference>
<dbReference type="Pfam" id="PF08241">
    <property type="entry name" value="Methyltransf_11"/>
    <property type="match status" value="1"/>
</dbReference>
<evidence type="ECO:0000313" key="2">
    <source>
        <dbReference type="EMBL" id="HEC56870.1"/>
    </source>
</evidence>
<organism evidence="3 4">
    <name type="scientific">Candidatus Syntropharchaeum butanivorans</name>
    <dbReference type="NCBI Taxonomy" id="1839936"/>
    <lineage>
        <taxon>Archaea</taxon>
        <taxon>Methanobacteriati</taxon>
        <taxon>Methanobacteriota</taxon>
        <taxon>Stenosarchaea group</taxon>
        <taxon>Methanomicrobia</taxon>
        <taxon>Methanosarcinales</taxon>
        <taxon>ANME-2 cluster</taxon>
        <taxon>Candidatus Syntropharchaeum</taxon>
    </lineage>
</organism>
<reference evidence="3 4" key="1">
    <citation type="submission" date="2016-05" db="EMBL/GenBank/DDBJ databases">
        <title>Microbial consortia oxidize butane by reversing methanogenesis.</title>
        <authorList>
            <person name="Laso-Perez R."/>
            <person name="Richter M."/>
            <person name="Wegener G."/>
            <person name="Musat F."/>
        </authorList>
    </citation>
    <scope>NUCLEOTIDE SEQUENCE [LARGE SCALE GENOMIC DNA]</scope>
    <source>
        <strain evidence="3">BOX1</strain>
    </source>
</reference>
<name>A0A1F2P4W2_9EURY</name>
<dbReference type="GO" id="GO:0032259">
    <property type="term" value="P:methylation"/>
    <property type="evidence" value="ECO:0007669"/>
    <property type="project" value="UniProtKB-KW"/>
</dbReference>
<evidence type="ECO:0000313" key="3">
    <source>
        <dbReference type="EMBL" id="OFV66165.1"/>
    </source>
</evidence>
<gene>
    <name evidence="2" type="ORF">ENI32_03165</name>
    <name evidence="3" type="ORF">SBU_000707</name>
</gene>
<dbReference type="EMBL" id="DRIE01000050">
    <property type="protein sequence ID" value="HEC56870.1"/>
    <property type="molecule type" value="Genomic_DNA"/>
</dbReference>
<dbReference type="SUPFAM" id="SSF53335">
    <property type="entry name" value="S-adenosyl-L-methionine-dependent methyltransferases"/>
    <property type="match status" value="1"/>
</dbReference>
<reference evidence="2" key="2">
    <citation type="journal article" date="2020" name="mSystems">
        <title>Genome- and Community-Level Interaction Insights into Carbon Utilization and Element Cycling Functions of Hydrothermarchaeota in Hydrothermal Sediment.</title>
        <authorList>
            <person name="Zhou Z."/>
            <person name="Liu Y."/>
            <person name="Xu W."/>
            <person name="Pan J."/>
            <person name="Luo Z.H."/>
            <person name="Li M."/>
        </authorList>
    </citation>
    <scope>NUCLEOTIDE SEQUENCE [LARGE SCALE GENOMIC DNA]</scope>
    <source>
        <strain evidence="2">HyVt-386</strain>
    </source>
</reference>
<dbReference type="AlphaFoldDB" id="A0A1F2P4W2"/>
<accession>A0A1F2P4W2</accession>
<dbReference type="Proteomes" id="UP000885936">
    <property type="component" value="Unassembled WGS sequence"/>
</dbReference>
<dbReference type="PANTHER" id="PTHR43591">
    <property type="entry name" value="METHYLTRANSFERASE"/>
    <property type="match status" value="1"/>
</dbReference>
<dbReference type="Gene3D" id="3.40.50.150">
    <property type="entry name" value="Vaccinia Virus protein VP39"/>
    <property type="match status" value="1"/>
</dbReference>
<dbReference type="PANTHER" id="PTHR43591:SF24">
    <property type="entry name" value="2-METHOXY-6-POLYPRENYL-1,4-BENZOQUINOL METHYLASE, MITOCHONDRIAL"/>
    <property type="match status" value="1"/>
</dbReference>
<keyword evidence="3" id="KW-0808">Transferase</keyword>
<proteinExistence type="predicted"/>
<protein>
    <submittedName>
        <fullName evidence="2">Class I SAM-dependent methyltransferase</fullName>
    </submittedName>
    <submittedName>
        <fullName evidence="3">Methyltransferase type 11 domain protein</fullName>
        <ecNumber evidence="3">2.1.1.-</ecNumber>
    </submittedName>
</protein>
<dbReference type="EMBL" id="LYOR01000003">
    <property type="protein sequence ID" value="OFV66165.1"/>
    <property type="molecule type" value="Genomic_DNA"/>
</dbReference>
<dbReference type="GO" id="GO:0008757">
    <property type="term" value="F:S-adenosylmethionine-dependent methyltransferase activity"/>
    <property type="evidence" value="ECO:0007669"/>
    <property type="project" value="InterPro"/>
</dbReference>
<evidence type="ECO:0000313" key="4">
    <source>
        <dbReference type="Proteomes" id="UP000185779"/>
    </source>
</evidence>
<evidence type="ECO:0000259" key="1">
    <source>
        <dbReference type="Pfam" id="PF08241"/>
    </source>
</evidence>
<keyword evidence="4" id="KW-1185">Reference proteome</keyword>